<dbReference type="GO" id="GO:0046872">
    <property type="term" value="F:metal ion binding"/>
    <property type="evidence" value="ECO:0007669"/>
    <property type="project" value="UniProtKB-KW"/>
</dbReference>
<dbReference type="AlphaFoldDB" id="A0A8H6Y0I8"/>
<dbReference type="OrthoDB" id="10250730at2759"/>
<evidence type="ECO:0000313" key="6">
    <source>
        <dbReference type="EMBL" id="KAF7350462.1"/>
    </source>
</evidence>
<comment type="similarity">
    <text evidence="1">Belongs to the metallo-beta-lactamase superfamily.</text>
</comment>
<dbReference type="CDD" id="cd07730">
    <property type="entry name" value="metallo-hydrolase-like_MBL-fold"/>
    <property type="match status" value="1"/>
</dbReference>
<comment type="caution">
    <text evidence="6">The sequence shown here is derived from an EMBL/GenBank/DDBJ whole genome shotgun (WGS) entry which is preliminary data.</text>
</comment>
<keyword evidence="3" id="KW-0378">Hydrolase</keyword>
<dbReference type="InterPro" id="IPR001279">
    <property type="entry name" value="Metallo-B-lactamas"/>
</dbReference>
<keyword evidence="7" id="KW-1185">Reference proteome</keyword>
<gene>
    <name evidence="6" type="ORF">MVEN_01351700</name>
</gene>
<keyword evidence="4" id="KW-0862">Zinc</keyword>
<proteinExistence type="inferred from homology"/>
<evidence type="ECO:0000256" key="3">
    <source>
        <dbReference type="ARBA" id="ARBA00022801"/>
    </source>
</evidence>
<reference evidence="6" key="1">
    <citation type="submission" date="2020-05" db="EMBL/GenBank/DDBJ databases">
        <title>Mycena genomes resolve the evolution of fungal bioluminescence.</title>
        <authorList>
            <person name="Tsai I.J."/>
        </authorList>
    </citation>
    <scope>NUCLEOTIDE SEQUENCE</scope>
    <source>
        <strain evidence="6">CCC161011</strain>
    </source>
</reference>
<dbReference type="InterPro" id="IPR036866">
    <property type="entry name" value="RibonucZ/Hydroxyglut_hydro"/>
</dbReference>
<dbReference type="InterPro" id="IPR051013">
    <property type="entry name" value="MBL_superfamily_lactonases"/>
</dbReference>
<feature type="domain" description="Metallo-beta-lactamase" evidence="5">
    <location>
        <begin position="50"/>
        <end position="261"/>
    </location>
</feature>
<dbReference type="Pfam" id="PF00753">
    <property type="entry name" value="Lactamase_B"/>
    <property type="match status" value="1"/>
</dbReference>
<sequence>MSFRDLNIPASSSTVTLKIFDIVDDPKTVVASAAAFLTPVAPGYENLACPVFAFLVENTTTKKRVLFDLGPRKDLENGAPYVAAAFKSGALVMPVSKDIVEQLAEDGVKLETISAVIWSHTHADHTGDMSKFPSSTDLVFGKDTVAETHETNPGSALVPSDLAGRKLIPVDFNAAESQLVIGGFKAVDYFADGSFYILDVPGHQAGHVCGLARVTPTSFVLLGADTCHHAGVFRPTSKLHRHVPCPGELLAATRSSVSATHIHKPGPEFRGTEFDLQSRTTPLLSIAENGYFEDPPTAHDSIHKFGDFDANPDVFVVLAHDESLASVVGSYPASLDGWQAKGWKKDATWAFLDEKNPAFRFNAAKSSN</sequence>
<dbReference type="PANTHER" id="PTHR42978:SF5">
    <property type="entry name" value="METALLO-BETA-LACTAMASE DOMAIN-CONTAINING PROTEIN"/>
    <property type="match status" value="1"/>
</dbReference>
<dbReference type="Proteomes" id="UP000620124">
    <property type="component" value="Unassembled WGS sequence"/>
</dbReference>
<dbReference type="Gene3D" id="3.60.15.10">
    <property type="entry name" value="Ribonuclease Z/Hydroxyacylglutathione hydrolase-like"/>
    <property type="match status" value="1"/>
</dbReference>
<keyword evidence="2" id="KW-0479">Metal-binding</keyword>
<dbReference type="PANTHER" id="PTHR42978">
    <property type="entry name" value="QUORUM-QUENCHING LACTONASE YTNP-RELATED-RELATED"/>
    <property type="match status" value="1"/>
</dbReference>
<evidence type="ECO:0000256" key="2">
    <source>
        <dbReference type="ARBA" id="ARBA00022723"/>
    </source>
</evidence>
<name>A0A8H6Y0I8_9AGAR</name>
<protein>
    <submittedName>
        <fullName evidence="6">Metallo-beta-lactamase superfamily protein</fullName>
    </submittedName>
</protein>
<evidence type="ECO:0000256" key="4">
    <source>
        <dbReference type="ARBA" id="ARBA00022833"/>
    </source>
</evidence>
<dbReference type="GO" id="GO:0016787">
    <property type="term" value="F:hydrolase activity"/>
    <property type="evidence" value="ECO:0007669"/>
    <property type="project" value="UniProtKB-KW"/>
</dbReference>
<evidence type="ECO:0000256" key="1">
    <source>
        <dbReference type="ARBA" id="ARBA00007749"/>
    </source>
</evidence>
<dbReference type="SMART" id="SM00849">
    <property type="entry name" value="Lactamase_B"/>
    <property type="match status" value="1"/>
</dbReference>
<evidence type="ECO:0000259" key="5">
    <source>
        <dbReference type="SMART" id="SM00849"/>
    </source>
</evidence>
<accession>A0A8H6Y0I8</accession>
<organism evidence="6 7">
    <name type="scientific">Mycena venus</name>
    <dbReference type="NCBI Taxonomy" id="2733690"/>
    <lineage>
        <taxon>Eukaryota</taxon>
        <taxon>Fungi</taxon>
        <taxon>Dikarya</taxon>
        <taxon>Basidiomycota</taxon>
        <taxon>Agaricomycotina</taxon>
        <taxon>Agaricomycetes</taxon>
        <taxon>Agaricomycetidae</taxon>
        <taxon>Agaricales</taxon>
        <taxon>Marasmiineae</taxon>
        <taxon>Mycenaceae</taxon>
        <taxon>Mycena</taxon>
    </lineage>
</organism>
<evidence type="ECO:0000313" key="7">
    <source>
        <dbReference type="Proteomes" id="UP000620124"/>
    </source>
</evidence>
<dbReference type="EMBL" id="JACAZI010000010">
    <property type="protein sequence ID" value="KAF7350462.1"/>
    <property type="molecule type" value="Genomic_DNA"/>
</dbReference>
<dbReference type="SUPFAM" id="SSF56281">
    <property type="entry name" value="Metallo-hydrolase/oxidoreductase"/>
    <property type="match status" value="1"/>
</dbReference>